<name>A0A9D2KKS4_9BACT</name>
<gene>
    <name evidence="12 16" type="primary">dnaG</name>
    <name evidence="16" type="ORF">H9962_04705</name>
</gene>
<comment type="domain">
    <text evidence="12">Contains an N-terminal zinc-binding domain, a central core domain that contains the primase activity, and a C-terminal DnaB-binding domain.</text>
</comment>
<evidence type="ECO:0000313" key="16">
    <source>
        <dbReference type="EMBL" id="HJA08475.1"/>
    </source>
</evidence>
<comment type="similarity">
    <text evidence="12 13">Belongs to the DnaG primase family.</text>
</comment>
<dbReference type="InterPro" id="IPR036977">
    <property type="entry name" value="DNA_primase_Znf_CHC2"/>
</dbReference>
<dbReference type="CDD" id="cd03364">
    <property type="entry name" value="TOPRIM_DnaG_primases"/>
    <property type="match status" value="1"/>
</dbReference>
<dbReference type="Gene3D" id="3.90.980.10">
    <property type="entry name" value="DNA primase, catalytic core, N-terminal domain"/>
    <property type="match status" value="1"/>
</dbReference>
<keyword evidence="3 12" id="KW-0808">Transferase</keyword>
<dbReference type="InterPro" id="IPR013264">
    <property type="entry name" value="DNAG_N"/>
</dbReference>
<keyword evidence="5 12" id="KW-0235">DNA replication</keyword>
<feature type="domain" description="Toprim" evidence="15">
    <location>
        <begin position="262"/>
        <end position="343"/>
    </location>
</feature>
<dbReference type="AlphaFoldDB" id="A0A9D2KKS4"/>
<dbReference type="Proteomes" id="UP000824225">
    <property type="component" value="Unassembled WGS sequence"/>
</dbReference>
<dbReference type="InterPro" id="IPR006295">
    <property type="entry name" value="DNA_primase_DnaG"/>
</dbReference>
<evidence type="ECO:0000256" key="14">
    <source>
        <dbReference type="PIRSR" id="PIRSR002811-1"/>
    </source>
</evidence>
<reference evidence="16" key="1">
    <citation type="journal article" date="2021" name="PeerJ">
        <title>Extensive microbial diversity within the chicken gut microbiome revealed by metagenomics and culture.</title>
        <authorList>
            <person name="Gilroy R."/>
            <person name="Ravi A."/>
            <person name="Getino M."/>
            <person name="Pursley I."/>
            <person name="Horton D.L."/>
            <person name="Alikhan N.F."/>
            <person name="Baker D."/>
            <person name="Gharbi K."/>
            <person name="Hall N."/>
            <person name="Watson M."/>
            <person name="Adriaenssens E.M."/>
            <person name="Foster-Nyarko E."/>
            <person name="Jarju S."/>
            <person name="Secka A."/>
            <person name="Antonio M."/>
            <person name="Oren A."/>
            <person name="Chaudhuri R.R."/>
            <person name="La Ragione R."/>
            <person name="Hildebrand F."/>
            <person name="Pallen M.J."/>
        </authorList>
    </citation>
    <scope>NUCLEOTIDE SEQUENCE</scope>
    <source>
        <strain evidence="16">CHK186-16707</strain>
    </source>
</reference>
<dbReference type="InterPro" id="IPR034151">
    <property type="entry name" value="TOPRIM_DnaG_bac"/>
</dbReference>
<evidence type="ECO:0000256" key="8">
    <source>
        <dbReference type="ARBA" id="ARBA00022833"/>
    </source>
</evidence>
<comment type="function">
    <text evidence="12 13">RNA polymerase that catalyzes the synthesis of short RNA molecules used as primers for DNA polymerase during DNA replication.</text>
</comment>
<dbReference type="InterPro" id="IPR037068">
    <property type="entry name" value="DNA_primase_core_N_sf"/>
</dbReference>
<dbReference type="SUPFAM" id="SSF56731">
    <property type="entry name" value="DNA primase core"/>
    <property type="match status" value="1"/>
</dbReference>
<comment type="caution">
    <text evidence="16">The sequence shown here is derived from an EMBL/GenBank/DDBJ whole genome shotgun (WGS) entry which is preliminary data.</text>
</comment>
<dbReference type="HAMAP" id="MF_00974">
    <property type="entry name" value="DNA_primase_DnaG"/>
    <property type="match status" value="1"/>
</dbReference>
<dbReference type="GO" id="GO:1990077">
    <property type="term" value="C:primosome complex"/>
    <property type="evidence" value="ECO:0007669"/>
    <property type="project" value="UniProtKB-KW"/>
</dbReference>
<dbReference type="EMBL" id="DXAN01000014">
    <property type="protein sequence ID" value="HJA08475.1"/>
    <property type="molecule type" value="Genomic_DNA"/>
</dbReference>
<evidence type="ECO:0000256" key="11">
    <source>
        <dbReference type="ARBA" id="ARBA00023163"/>
    </source>
</evidence>
<dbReference type="InterPro" id="IPR050219">
    <property type="entry name" value="DnaG_primase"/>
</dbReference>
<evidence type="ECO:0000256" key="7">
    <source>
        <dbReference type="ARBA" id="ARBA00022771"/>
    </source>
</evidence>
<keyword evidence="1 12" id="KW-0240">DNA-directed RNA polymerase</keyword>
<dbReference type="GO" id="GO:0008270">
    <property type="term" value="F:zinc ion binding"/>
    <property type="evidence" value="ECO:0007669"/>
    <property type="project" value="UniProtKB-UniRule"/>
</dbReference>
<reference evidence="16" key="2">
    <citation type="submission" date="2021-04" db="EMBL/GenBank/DDBJ databases">
        <authorList>
            <person name="Gilroy R."/>
        </authorList>
    </citation>
    <scope>NUCLEOTIDE SEQUENCE</scope>
    <source>
        <strain evidence="16">CHK186-16707</strain>
    </source>
</reference>
<dbReference type="Pfam" id="PF13662">
    <property type="entry name" value="Toprim_4"/>
    <property type="match status" value="1"/>
</dbReference>
<dbReference type="GO" id="GO:0000428">
    <property type="term" value="C:DNA-directed RNA polymerase complex"/>
    <property type="evidence" value="ECO:0007669"/>
    <property type="project" value="UniProtKB-KW"/>
</dbReference>
<dbReference type="SMART" id="SM00493">
    <property type="entry name" value="TOPRIM"/>
    <property type="match status" value="1"/>
</dbReference>
<accession>A0A9D2KKS4</accession>
<comment type="subunit">
    <text evidence="12">Monomer. Interacts with DnaB.</text>
</comment>
<keyword evidence="6 12" id="KW-0479">Metal-binding</keyword>
<organism evidence="16 17">
    <name type="scientific">Candidatus Mailhella merdigallinarum</name>
    <dbReference type="NCBI Taxonomy" id="2838658"/>
    <lineage>
        <taxon>Bacteria</taxon>
        <taxon>Pseudomonadati</taxon>
        <taxon>Thermodesulfobacteriota</taxon>
        <taxon>Desulfovibrionia</taxon>
        <taxon>Desulfovibrionales</taxon>
        <taxon>Desulfovibrionaceae</taxon>
        <taxon>Mailhella</taxon>
    </lineage>
</organism>
<comment type="catalytic activity">
    <reaction evidence="12">
        <text>ssDNA + n NTP = ssDNA/pppN(pN)n-1 hybrid + (n-1) diphosphate.</text>
        <dbReference type="EC" id="2.7.7.101"/>
    </reaction>
</comment>
<evidence type="ECO:0000256" key="3">
    <source>
        <dbReference type="ARBA" id="ARBA00022679"/>
    </source>
</evidence>
<evidence type="ECO:0000256" key="2">
    <source>
        <dbReference type="ARBA" id="ARBA00022515"/>
    </source>
</evidence>
<dbReference type="InterPro" id="IPR002694">
    <property type="entry name" value="Znf_CHC2"/>
</dbReference>
<comment type="cofactor">
    <cofactor evidence="12 13 14">
        <name>Zn(2+)</name>
        <dbReference type="ChEBI" id="CHEBI:29105"/>
    </cofactor>
    <text evidence="12 13 14">Binds 1 zinc ion per monomer.</text>
</comment>
<keyword evidence="7 12" id="KW-0863">Zinc-finger</keyword>
<dbReference type="SUPFAM" id="SSF57783">
    <property type="entry name" value="Zinc beta-ribbon"/>
    <property type="match status" value="1"/>
</dbReference>
<dbReference type="InterPro" id="IPR030846">
    <property type="entry name" value="DnaG_bac"/>
</dbReference>
<dbReference type="SMART" id="SM00400">
    <property type="entry name" value="ZnF_CHCC"/>
    <property type="match status" value="1"/>
</dbReference>
<dbReference type="GO" id="GO:0003899">
    <property type="term" value="F:DNA-directed RNA polymerase activity"/>
    <property type="evidence" value="ECO:0007669"/>
    <property type="project" value="UniProtKB-UniRule"/>
</dbReference>
<dbReference type="EC" id="2.7.7.101" evidence="12"/>
<evidence type="ECO:0000256" key="13">
    <source>
        <dbReference type="PIRNR" id="PIRNR002811"/>
    </source>
</evidence>
<keyword evidence="9" id="KW-0460">Magnesium</keyword>
<dbReference type="PANTHER" id="PTHR30313:SF2">
    <property type="entry name" value="DNA PRIMASE"/>
    <property type="match status" value="1"/>
</dbReference>
<sequence length="581" mass="64894">MSSRNTDAIQAIKARISIADLARRYVEVRPMGSRLVAPCPFHQETKPSFSINEEQGTFYCFGCQASGDIFDFYGRINGLDFRETLEQLAEEAGVQLASYKPDPQAARHRSQKRDMLKMHELAAAHFARNLQDGRGKLCRDYIAERGISPEIQEKFGLGWSLDEWQALEGVLRRVGFGGEAAIECGLLARSSSGRPYDRFRNRLMFPIRNLSGQVVAFGGRILPALAGENDAKYINSSDSPIYKKGEHLYGLFQARPSITVKKSVMLTEGYMDVLTLHQFGYTQAVGVLGTALTPDQVKRLSGFSSNIELMFDGDGAGRKAALRSCEMLLVRGLSCRVVLFPDPHDIDSLLRAEGPEAFEALRREARDGMAFCLGVLRDMAPKDAVDWARSFLAQVEMPELFHRFASDLSAGLGLTEAELRGGVLERKNQRNAATSATPPAAPLVRGVSRDREIMTFAVRYPHRLPDLRDYGADLALVAPWARKLWTKLERYCHDHRPEAVFSELDPKEKQFWVRCRDTDTGAPALDNENGELNAIQRMLDTLQTTSHKASVVAALRQGSADCETQREYIRALREARGRRGD</sequence>
<dbReference type="Pfam" id="PF08275">
    <property type="entry name" value="DNAG_N"/>
    <property type="match status" value="1"/>
</dbReference>
<evidence type="ECO:0000256" key="4">
    <source>
        <dbReference type="ARBA" id="ARBA00022695"/>
    </source>
</evidence>
<dbReference type="PROSITE" id="PS50880">
    <property type="entry name" value="TOPRIM"/>
    <property type="match status" value="1"/>
</dbReference>
<dbReference type="Gene3D" id="3.90.580.10">
    <property type="entry name" value="Zinc finger, CHC2-type domain"/>
    <property type="match status" value="1"/>
</dbReference>
<dbReference type="GO" id="GO:0005737">
    <property type="term" value="C:cytoplasm"/>
    <property type="evidence" value="ECO:0007669"/>
    <property type="project" value="TreeGrafter"/>
</dbReference>
<dbReference type="Pfam" id="PF01807">
    <property type="entry name" value="Zn_ribbon_DnaG"/>
    <property type="match status" value="1"/>
</dbReference>
<keyword evidence="2 12" id="KW-0639">Primosome</keyword>
<evidence type="ECO:0000256" key="9">
    <source>
        <dbReference type="ARBA" id="ARBA00022842"/>
    </source>
</evidence>
<dbReference type="InterPro" id="IPR006171">
    <property type="entry name" value="TOPRIM_dom"/>
</dbReference>
<keyword evidence="10 12" id="KW-0238">DNA-binding</keyword>
<evidence type="ECO:0000313" key="17">
    <source>
        <dbReference type="Proteomes" id="UP000824225"/>
    </source>
</evidence>
<feature type="zinc finger region" description="CHC2-type" evidence="12 14">
    <location>
        <begin position="39"/>
        <end position="63"/>
    </location>
</feature>
<evidence type="ECO:0000256" key="1">
    <source>
        <dbReference type="ARBA" id="ARBA00022478"/>
    </source>
</evidence>
<evidence type="ECO:0000259" key="15">
    <source>
        <dbReference type="PROSITE" id="PS50880"/>
    </source>
</evidence>
<keyword evidence="11 12" id="KW-0804">Transcription</keyword>
<evidence type="ECO:0000256" key="5">
    <source>
        <dbReference type="ARBA" id="ARBA00022705"/>
    </source>
</evidence>
<evidence type="ECO:0000256" key="10">
    <source>
        <dbReference type="ARBA" id="ARBA00023125"/>
    </source>
</evidence>
<dbReference type="Gene3D" id="3.40.1360.10">
    <property type="match status" value="1"/>
</dbReference>
<dbReference type="GO" id="GO:0006269">
    <property type="term" value="P:DNA replication, synthesis of primer"/>
    <property type="evidence" value="ECO:0007669"/>
    <property type="project" value="UniProtKB-UniRule"/>
</dbReference>
<proteinExistence type="inferred from homology"/>
<evidence type="ECO:0000256" key="12">
    <source>
        <dbReference type="HAMAP-Rule" id="MF_00974"/>
    </source>
</evidence>
<dbReference type="PANTHER" id="PTHR30313">
    <property type="entry name" value="DNA PRIMASE"/>
    <property type="match status" value="1"/>
</dbReference>
<dbReference type="NCBIfam" id="TIGR01391">
    <property type="entry name" value="dnaG"/>
    <property type="match status" value="1"/>
</dbReference>
<protein>
    <recommendedName>
        <fullName evidence="12 13">DNA primase</fullName>
        <ecNumber evidence="12">2.7.7.101</ecNumber>
    </recommendedName>
</protein>
<dbReference type="GO" id="GO:0003677">
    <property type="term" value="F:DNA binding"/>
    <property type="evidence" value="ECO:0007669"/>
    <property type="project" value="UniProtKB-KW"/>
</dbReference>
<evidence type="ECO:0000256" key="6">
    <source>
        <dbReference type="ARBA" id="ARBA00022723"/>
    </source>
</evidence>
<keyword evidence="8 12" id="KW-0862">Zinc</keyword>
<dbReference type="PIRSF" id="PIRSF002811">
    <property type="entry name" value="DnaG"/>
    <property type="match status" value="1"/>
</dbReference>
<keyword evidence="4 12" id="KW-0548">Nucleotidyltransferase</keyword>